<accession>A0ABS5GJF3</accession>
<evidence type="ECO:0000256" key="3">
    <source>
        <dbReference type="ARBA" id="ARBA00023002"/>
    </source>
</evidence>
<dbReference type="EMBL" id="JAFCLK010000059">
    <property type="protein sequence ID" value="MBR1141236.1"/>
    <property type="molecule type" value="Genomic_DNA"/>
</dbReference>
<evidence type="ECO:0000256" key="1">
    <source>
        <dbReference type="ARBA" id="ARBA00006484"/>
    </source>
</evidence>
<keyword evidence="3" id="KW-0560">Oxidoreductase</keyword>
<dbReference type="SUPFAM" id="SSF51735">
    <property type="entry name" value="NAD(P)-binding Rossmann-fold domains"/>
    <property type="match status" value="1"/>
</dbReference>
<dbReference type="PANTHER" id="PTHR43943:SF17">
    <property type="entry name" value="3-PHENYLPROPIONATE-DIHYDRODIOL_CINNAMIC ACID-DIHYDRODIOL DEHYDROGENASE"/>
    <property type="match status" value="1"/>
</dbReference>
<dbReference type="InterPro" id="IPR002347">
    <property type="entry name" value="SDR_fam"/>
</dbReference>
<sequence length="247" mass="26408">MTLPLANRIALVTGASRGIGYATARALARAGAHVVAVARTQGGLEELDDEIRKETGNGATLVPLSMADTDGIARLGAALHERHGRLDILVGNAAVPGPSSPLGHIDLKAWNDVLTVNLTANVQLIRCMEPLLKASDAGRAVFLTSGAAHKAQAYLGPYAVTKAAVETLARVWAHETERTPLRVNLFSPGPIRTRMRATVFPGEDPMTLETPEQVAEFIVPMCLPSWTETGKLYEYKSRALKSFQPPA</sequence>
<comment type="similarity">
    <text evidence="1">Belongs to the short-chain dehydrogenases/reductases (SDR) family.</text>
</comment>
<name>A0ABS5GJF3_9BRAD</name>
<keyword evidence="6" id="KW-1185">Reference proteome</keyword>
<organism evidence="5 6">
    <name type="scientific">Bradyrhizobium denitrificans</name>
    <dbReference type="NCBI Taxonomy" id="2734912"/>
    <lineage>
        <taxon>Bacteria</taxon>
        <taxon>Pseudomonadati</taxon>
        <taxon>Pseudomonadota</taxon>
        <taxon>Alphaproteobacteria</taxon>
        <taxon>Hyphomicrobiales</taxon>
        <taxon>Nitrobacteraceae</taxon>
        <taxon>Bradyrhizobium</taxon>
    </lineage>
</organism>
<gene>
    <name evidence="5" type="ORF">JQ619_36370</name>
</gene>
<dbReference type="Pfam" id="PF00106">
    <property type="entry name" value="adh_short"/>
    <property type="match status" value="1"/>
</dbReference>
<dbReference type="RefSeq" id="WP_172243217.1">
    <property type="nucleotide sequence ID" value="NZ_JABFDP010000048.1"/>
</dbReference>
<dbReference type="InterPro" id="IPR036291">
    <property type="entry name" value="NAD(P)-bd_dom_sf"/>
</dbReference>
<dbReference type="InterPro" id="IPR020904">
    <property type="entry name" value="Sc_DH/Rdtase_CS"/>
</dbReference>
<evidence type="ECO:0000313" key="5">
    <source>
        <dbReference type="EMBL" id="MBR1141236.1"/>
    </source>
</evidence>
<dbReference type="Gene3D" id="3.40.50.720">
    <property type="entry name" value="NAD(P)-binding Rossmann-like Domain"/>
    <property type="match status" value="1"/>
</dbReference>
<evidence type="ECO:0000256" key="4">
    <source>
        <dbReference type="ARBA" id="ARBA00023027"/>
    </source>
</evidence>
<comment type="caution">
    <text evidence="5">The sequence shown here is derived from an EMBL/GenBank/DDBJ whole genome shotgun (WGS) entry which is preliminary data.</text>
</comment>
<dbReference type="Proteomes" id="UP001314635">
    <property type="component" value="Unassembled WGS sequence"/>
</dbReference>
<evidence type="ECO:0000256" key="2">
    <source>
        <dbReference type="ARBA" id="ARBA00022797"/>
    </source>
</evidence>
<dbReference type="PROSITE" id="PS00061">
    <property type="entry name" value="ADH_SHORT"/>
    <property type="match status" value="1"/>
</dbReference>
<proteinExistence type="inferred from homology"/>
<protein>
    <submittedName>
        <fullName evidence="5">SDR family NAD(P)-dependent oxidoreductase</fullName>
    </submittedName>
</protein>
<reference evidence="6" key="1">
    <citation type="journal article" date="2021" name="ISME J.">
        <title>Evolutionary origin and ecological implication of a unique nif island in free-living Bradyrhizobium lineages.</title>
        <authorList>
            <person name="Tao J."/>
        </authorList>
    </citation>
    <scope>NUCLEOTIDE SEQUENCE [LARGE SCALE GENOMIC DNA]</scope>
    <source>
        <strain evidence="6">SZCCT0094</strain>
    </source>
</reference>
<dbReference type="PRINTS" id="PR00081">
    <property type="entry name" value="GDHRDH"/>
</dbReference>
<dbReference type="CDD" id="cd05233">
    <property type="entry name" value="SDR_c"/>
    <property type="match status" value="1"/>
</dbReference>
<evidence type="ECO:0000313" key="6">
    <source>
        <dbReference type="Proteomes" id="UP001314635"/>
    </source>
</evidence>
<keyword evidence="4" id="KW-0520">NAD</keyword>
<dbReference type="PANTHER" id="PTHR43943">
    <property type="entry name" value="DEHYDROGENASE/REDUCTASE (SDR FAMILY) MEMBER 4"/>
    <property type="match status" value="1"/>
</dbReference>
<keyword evidence="2" id="KW-0058">Aromatic hydrocarbons catabolism</keyword>